<evidence type="ECO:0000256" key="1">
    <source>
        <dbReference type="ARBA" id="ARBA00004496"/>
    </source>
</evidence>
<accession>A0ABU3Q4M8</accession>
<comment type="similarity">
    <text evidence="2">Belongs to the RecX family.</text>
</comment>
<protein>
    <recommendedName>
        <fullName evidence="3">Regulatory protein RecX</fullName>
    </recommendedName>
</protein>
<gene>
    <name evidence="6" type="ORF">RQX22_05320</name>
</gene>
<comment type="caution">
    <text evidence="6">The sequence shown here is derived from an EMBL/GenBank/DDBJ whole genome shotgun (WGS) entry which is preliminary data.</text>
</comment>
<reference evidence="6 7" key="1">
    <citation type="submission" date="2023-05" db="EMBL/GenBank/DDBJ databases">
        <authorList>
            <person name="Guo Y."/>
        </authorList>
    </citation>
    <scope>NUCLEOTIDE SEQUENCE [LARGE SCALE GENOMIC DNA]</scope>
    <source>
        <strain evidence="6 7">GR2756</strain>
    </source>
</reference>
<proteinExistence type="inferred from homology"/>
<evidence type="ECO:0000259" key="5">
    <source>
        <dbReference type="Pfam" id="PF02631"/>
    </source>
</evidence>
<evidence type="ECO:0000313" key="7">
    <source>
        <dbReference type="Proteomes" id="UP001259572"/>
    </source>
</evidence>
<organism evidence="6 7">
    <name type="scientific">Sphingosinicella rhizophila</name>
    <dbReference type="NCBI Taxonomy" id="3050082"/>
    <lineage>
        <taxon>Bacteria</taxon>
        <taxon>Pseudomonadati</taxon>
        <taxon>Pseudomonadota</taxon>
        <taxon>Alphaproteobacteria</taxon>
        <taxon>Sphingomonadales</taxon>
        <taxon>Sphingosinicellaceae</taxon>
        <taxon>Sphingosinicella</taxon>
    </lineage>
</organism>
<dbReference type="InterPro" id="IPR053924">
    <property type="entry name" value="RecX_HTH_2nd"/>
</dbReference>
<keyword evidence="4" id="KW-0963">Cytoplasm</keyword>
<evidence type="ECO:0000313" key="6">
    <source>
        <dbReference type="EMBL" id="MDT9598368.1"/>
    </source>
</evidence>
<keyword evidence="7" id="KW-1185">Reference proteome</keyword>
<sequence length="173" mass="19132">MAPGSHRKPIDQAELERLGLAYAGRYATTRAKLAAYLSRKVRERGWAEAGPPQLDHLVEKFASLGYVNDGLFASGRASALLRRGYGRRRVDQALRAAGIAEEDTADARRQVEEGEYEAALRYARRKHIGPFATAEIDGDARRKAFAAMLRAGHSMDMVRKLFGTRPGDEPDGF</sequence>
<dbReference type="Proteomes" id="UP001259572">
    <property type="component" value="Unassembled WGS sequence"/>
</dbReference>
<dbReference type="RefSeq" id="WP_315724342.1">
    <property type="nucleotide sequence ID" value="NZ_JAVUPU010000002.1"/>
</dbReference>
<evidence type="ECO:0000256" key="3">
    <source>
        <dbReference type="ARBA" id="ARBA00018111"/>
    </source>
</evidence>
<dbReference type="Pfam" id="PF02631">
    <property type="entry name" value="RecX_HTH2"/>
    <property type="match status" value="1"/>
</dbReference>
<feature type="domain" description="RecX second three-helical" evidence="5">
    <location>
        <begin position="68"/>
        <end position="107"/>
    </location>
</feature>
<dbReference type="Gene3D" id="1.10.10.10">
    <property type="entry name" value="Winged helix-like DNA-binding domain superfamily/Winged helix DNA-binding domain"/>
    <property type="match status" value="1"/>
</dbReference>
<dbReference type="InterPro" id="IPR036388">
    <property type="entry name" value="WH-like_DNA-bd_sf"/>
</dbReference>
<dbReference type="EMBL" id="JAVUPU010000002">
    <property type="protein sequence ID" value="MDT9598368.1"/>
    <property type="molecule type" value="Genomic_DNA"/>
</dbReference>
<comment type="subcellular location">
    <subcellularLocation>
        <location evidence="1">Cytoplasm</location>
    </subcellularLocation>
</comment>
<evidence type="ECO:0000256" key="4">
    <source>
        <dbReference type="ARBA" id="ARBA00022490"/>
    </source>
</evidence>
<name>A0ABU3Q4M8_9SPHN</name>
<evidence type="ECO:0000256" key="2">
    <source>
        <dbReference type="ARBA" id="ARBA00009695"/>
    </source>
</evidence>